<dbReference type="PANTHER" id="PTHR22947:SF7">
    <property type="entry name" value="MSP DOMAIN-CONTAINING PROTEIN-RELATED"/>
    <property type="match status" value="1"/>
</dbReference>
<proteinExistence type="predicted"/>
<dbReference type="Gene3D" id="2.60.40.10">
    <property type="entry name" value="Immunoglobulins"/>
    <property type="match status" value="1"/>
</dbReference>
<dbReference type="AlphaFoldDB" id="A0A0D8Y0P6"/>
<keyword evidence="3" id="KW-1185">Reference proteome</keyword>
<dbReference type="OrthoDB" id="264603at2759"/>
<gene>
    <name evidence="2" type="ORF">DICVIV_05740</name>
</gene>
<evidence type="ECO:0000313" key="3">
    <source>
        <dbReference type="Proteomes" id="UP000053766"/>
    </source>
</evidence>
<dbReference type="PROSITE" id="PS50202">
    <property type="entry name" value="MSP"/>
    <property type="match status" value="1"/>
</dbReference>
<feature type="domain" description="MSP" evidence="1">
    <location>
        <begin position="1"/>
        <end position="110"/>
    </location>
</feature>
<organism evidence="2 3">
    <name type="scientific">Dictyocaulus viviparus</name>
    <name type="common">Bovine lungworm</name>
    <dbReference type="NCBI Taxonomy" id="29172"/>
    <lineage>
        <taxon>Eukaryota</taxon>
        <taxon>Metazoa</taxon>
        <taxon>Ecdysozoa</taxon>
        <taxon>Nematoda</taxon>
        <taxon>Chromadorea</taxon>
        <taxon>Rhabditida</taxon>
        <taxon>Rhabditina</taxon>
        <taxon>Rhabditomorpha</taxon>
        <taxon>Strongyloidea</taxon>
        <taxon>Metastrongylidae</taxon>
        <taxon>Dictyocaulus</taxon>
    </lineage>
</organism>
<dbReference type="InterPro" id="IPR000535">
    <property type="entry name" value="MSP_dom"/>
</dbReference>
<accession>A0A0D8Y0P6</accession>
<dbReference type="SUPFAM" id="SSF49354">
    <property type="entry name" value="PapD-like"/>
    <property type="match status" value="1"/>
</dbReference>
<evidence type="ECO:0000313" key="2">
    <source>
        <dbReference type="EMBL" id="KJH48171.1"/>
    </source>
</evidence>
<dbReference type="InterPro" id="IPR051774">
    <property type="entry name" value="Sperm-specific_class_P"/>
</dbReference>
<protein>
    <submittedName>
        <fullName evidence="2">MSP domain protein</fullName>
    </submittedName>
</protein>
<dbReference type="Proteomes" id="UP000053766">
    <property type="component" value="Unassembled WGS sequence"/>
</dbReference>
<sequence length="110" mass="11917">MPQEFDFPALISLPASGGTTTHQLSNPSDQKMIFKVRSTNNNDYRVNPAYGFVAASANTNIEITRLPGAPVPNDKLVVQFAPAPPDAFNPQEAFSKVEPIGNVTINLVNY</sequence>
<name>A0A0D8Y0P6_DICVI</name>
<dbReference type="PANTHER" id="PTHR22947">
    <property type="entry name" value="MAJOR SPERM PROTEIN"/>
    <property type="match status" value="1"/>
</dbReference>
<dbReference type="EMBL" id="KN716277">
    <property type="protein sequence ID" value="KJH48171.1"/>
    <property type="molecule type" value="Genomic_DNA"/>
</dbReference>
<evidence type="ECO:0000259" key="1">
    <source>
        <dbReference type="PROSITE" id="PS50202"/>
    </source>
</evidence>
<dbReference type="InterPro" id="IPR008962">
    <property type="entry name" value="PapD-like_sf"/>
</dbReference>
<reference evidence="2 3" key="1">
    <citation type="submission" date="2013-11" db="EMBL/GenBank/DDBJ databases">
        <title>Draft genome of the bovine lungworm Dictyocaulus viviparus.</title>
        <authorList>
            <person name="Mitreva M."/>
        </authorList>
    </citation>
    <scope>NUCLEOTIDE SEQUENCE [LARGE SCALE GENOMIC DNA]</scope>
    <source>
        <strain evidence="2 3">HannoverDv2000</strain>
    </source>
</reference>
<dbReference type="Pfam" id="PF00635">
    <property type="entry name" value="Motile_Sperm"/>
    <property type="match status" value="1"/>
</dbReference>
<dbReference type="InterPro" id="IPR013783">
    <property type="entry name" value="Ig-like_fold"/>
</dbReference>
<reference evidence="3" key="2">
    <citation type="journal article" date="2016" name="Sci. Rep.">
        <title>Dictyocaulus viviparus genome, variome and transcriptome elucidate lungworm biology and support future intervention.</title>
        <authorList>
            <person name="McNulty S.N."/>
            <person name="Strube C."/>
            <person name="Rosa B.A."/>
            <person name="Martin J.C."/>
            <person name="Tyagi R."/>
            <person name="Choi Y.J."/>
            <person name="Wang Q."/>
            <person name="Hallsworth Pepin K."/>
            <person name="Zhang X."/>
            <person name="Ozersky P."/>
            <person name="Wilson R.K."/>
            <person name="Sternberg P.W."/>
            <person name="Gasser R.B."/>
            <person name="Mitreva M."/>
        </authorList>
    </citation>
    <scope>NUCLEOTIDE SEQUENCE [LARGE SCALE GENOMIC DNA]</scope>
    <source>
        <strain evidence="3">HannoverDv2000</strain>
    </source>
</reference>
<dbReference type="STRING" id="29172.A0A0D8Y0P6"/>